<gene>
    <name evidence="4" type="primary">selplg</name>
</gene>
<keyword evidence="2" id="KW-0812">Transmembrane</keyword>
<dbReference type="GO" id="GO:0005886">
    <property type="term" value="C:plasma membrane"/>
    <property type="evidence" value="ECO:0007669"/>
    <property type="project" value="TreeGrafter"/>
</dbReference>
<dbReference type="PANTHER" id="PTHR17384:SF7">
    <property type="entry name" value="P-SELECTIN GLYCOPROTEIN LIGAND 1"/>
    <property type="match status" value="1"/>
</dbReference>
<dbReference type="GO" id="GO:0050901">
    <property type="term" value="P:leukocyte tethering or rolling"/>
    <property type="evidence" value="ECO:0007669"/>
    <property type="project" value="TreeGrafter"/>
</dbReference>
<feature type="compositionally biased region" description="Polar residues" evidence="1">
    <location>
        <begin position="76"/>
        <end position="100"/>
    </location>
</feature>
<evidence type="ECO:0000256" key="2">
    <source>
        <dbReference type="SAM" id="Phobius"/>
    </source>
</evidence>
<evidence type="ECO:0000256" key="3">
    <source>
        <dbReference type="SAM" id="SignalP"/>
    </source>
</evidence>
<dbReference type="Ensembl" id="ENSSFOT00015024741.2">
    <property type="protein sequence ID" value="ENSSFOP00015024473.1"/>
    <property type="gene ID" value="ENSSFOG00015015743.2"/>
</dbReference>
<accession>A0A8C9V4Q7</accession>
<feature type="region of interest" description="Disordered" evidence="1">
    <location>
        <begin position="27"/>
        <end position="140"/>
    </location>
</feature>
<feature type="compositionally biased region" description="Low complexity" evidence="1">
    <location>
        <begin position="120"/>
        <end position="135"/>
    </location>
</feature>
<feature type="compositionally biased region" description="Low complexity" evidence="1">
    <location>
        <begin position="195"/>
        <end position="206"/>
    </location>
</feature>
<keyword evidence="2" id="KW-0472">Membrane</keyword>
<feature type="signal peptide" evidence="3">
    <location>
        <begin position="1"/>
        <end position="22"/>
    </location>
</feature>
<feature type="chain" id="PRO_5034089541" description="P-selectin glycoprotein ligand 1-like" evidence="3">
    <location>
        <begin position="23"/>
        <end position="385"/>
    </location>
</feature>
<feature type="transmembrane region" description="Helical" evidence="2">
    <location>
        <begin position="294"/>
        <end position="316"/>
    </location>
</feature>
<dbReference type="RefSeq" id="XP_018606366.1">
    <property type="nucleotide sequence ID" value="XM_018750850.1"/>
</dbReference>
<organism evidence="4 5">
    <name type="scientific">Scleropages formosus</name>
    <name type="common">Asian bonytongue</name>
    <name type="synonym">Osteoglossum formosum</name>
    <dbReference type="NCBI Taxonomy" id="113540"/>
    <lineage>
        <taxon>Eukaryota</taxon>
        <taxon>Metazoa</taxon>
        <taxon>Chordata</taxon>
        <taxon>Craniata</taxon>
        <taxon>Vertebrata</taxon>
        <taxon>Euteleostomi</taxon>
        <taxon>Actinopterygii</taxon>
        <taxon>Neopterygii</taxon>
        <taxon>Teleostei</taxon>
        <taxon>Osteoglossocephala</taxon>
        <taxon>Osteoglossomorpha</taxon>
        <taxon>Osteoglossiformes</taxon>
        <taxon>Osteoglossidae</taxon>
        <taxon>Scleropages</taxon>
    </lineage>
</organism>
<evidence type="ECO:0000256" key="1">
    <source>
        <dbReference type="SAM" id="MobiDB-lite"/>
    </source>
</evidence>
<feature type="compositionally biased region" description="Low complexity" evidence="1">
    <location>
        <begin position="64"/>
        <end position="75"/>
    </location>
</feature>
<dbReference type="GeneID" id="108933655"/>
<dbReference type="Proteomes" id="UP000694397">
    <property type="component" value="Chromosome 6"/>
</dbReference>
<proteinExistence type="predicted"/>
<keyword evidence="5" id="KW-1185">Reference proteome</keyword>
<dbReference type="AlphaFoldDB" id="A0A8C9V4Q7"/>
<name>A0A8C9V4Q7_SCLFO</name>
<feature type="compositionally biased region" description="Polar residues" evidence="1">
    <location>
        <begin position="28"/>
        <end position="52"/>
    </location>
</feature>
<feature type="region of interest" description="Disordered" evidence="1">
    <location>
        <begin position="357"/>
        <end position="376"/>
    </location>
</feature>
<dbReference type="CTD" id="6404"/>
<protein>
    <recommendedName>
        <fullName evidence="6">P-selectin glycoprotein ligand 1-like</fullName>
    </recommendedName>
</protein>
<dbReference type="OrthoDB" id="8927116at2759"/>
<keyword evidence="3" id="KW-0732">Signal</keyword>
<feature type="compositionally biased region" description="Polar residues" evidence="1">
    <location>
        <begin position="161"/>
        <end position="194"/>
    </location>
</feature>
<sequence>MAETQHLMLWTVVLLNVALVKSIHQDNETLTTSSSGEPNGTLGSSMSNTTGNRPEAVPTKGEGLSLSSRAASARSVTTGDQRLTSTSATVPVVETTNGQPTPSPEHSTRVSHEHTTNVVSHSDTPTSPKSPSSFTENHDQYTSVGTTTDAATSFHSTQHKVFSSGSWDSDPQSARTTSISPDSTPPETNHTVFYSTSGSDDSNSSSAVPYVHPGSVNSNSASPSFTTSSTNSTSSSKNVLIPRTNPKERPVATTSVDTKPPTVAPEGGGPSGDKGESFCSTATSRRDGLVSQCLIAIASLAAVATTFLVSTIVLCTKLSAYKHRFKIIKNQGTEMVCISSLLPDGEVSQGRLRIPKSNGALIPSGDDSEGDDLTLHSFLPENDRG</sequence>
<dbReference type="PANTHER" id="PTHR17384">
    <property type="entry name" value="P-SELECTIN GLYCOPROTEIN LIGAND-1"/>
    <property type="match status" value="1"/>
</dbReference>
<feature type="compositionally biased region" description="Basic and acidic residues" evidence="1">
    <location>
        <begin position="106"/>
        <end position="115"/>
    </location>
</feature>
<reference evidence="4 5" key="1">
    <citation type="submission" date="2019-04" db="EMBL/GenBank/DDBJ databases">
        <authorList>
            <consortium name="Wellcome Sanger Institute Data Sharing"/>
        </authorList>
    </citation>
    <scope>NUCLEOTIDE SEQUENCE [LARGE SCALE GENOMIC DNA]</scope>
</reference>
<evidence type="ECO:0008006" key="6">
    <source>
        <dbReference type="Google" id="ProtNLM"/>
    </source>
</evidence>
<keyword evidence="2" id="KW-1133">Transmembrane helix</keyword>
<dbReference type="GeneTree" id="ENSGT01030000234989"/>
<reference evidence="4" key="3">
    <citation type="submission" date="2025-09" db="UniProtKB">
        <authorList>
            <consortium name="Ensembl"/>
        </authorList>
    </citation>
    <scope>IDENTIFICATION</scope>
</reference>
<dbReference type="KEGG" id="sfm:108933655"/>
<feature type="region of interest" description="Disordered" evidence="1">
    <location>
        <begin position="161"/>
        <end position="280"/>
    </location>
</feature>
<dbReference type="InterPro" id="IPR026195">
    <property type="entry name" value="PSGL-1"/>
</dbReference>
<evidence type="ECO:0000313" key="4">
    <source>
        <dbReference type="Ensembl" id="ENSSFOP00015024473.1"/>
    </source>
</evidence>
<feature type="compositionally biased region" description="Low complexity" evidence="1">
    <location>
        <begin position="217"/>
        <end position="238"/>
    </location>
</feature>
<reference evidence="4" key="2">
    <citation type="submission" date="2025-08" db="UniProtKB">
        <authorList>
            <consortium name="Ensembl"/>
        </authorList>
    </citation>
    <scope>IDENTIFICATION</scope>
</reference>
<evidence type="ECO:0000313" key="5">
    <source>
        <dbReference type="Proteomes" id="UP000694397"/>
    </source>
</evidence>